<dbReference type="AlphaFoldDB" id="A0AAW0PWI3"/>
<dbReference type="GO" id="GO:0003924">
    <property type="term" value="F:GTPase activity"/>
    <property type="evidence" value="ECO:0007669"/>
    <property type="project" value="InterPro"/>
</dbReference>
<dbReference type="SMART" id="SM00175">
    <property type="entry name" value="RAB"/>
    <property type="match status" value="1"/>
</dbReference>
<evidence type="ECO:0008006" key="5">
    <source>
        <dbReference type="Google" id="ProtNLM"/>
    </source>
</evidence>
<evidence type="ECO:0000256" key="1">
    <source>
        <dbReference type="ARBA" id="ARBA00022741"/>
    </source>
</evidence>
<keyword evidence="1" id="KW-0547">Nucleotide-binding</keyword>
<dbReference type="PANTHER" id="PTHR47979">
    <property type="entry name" value="DRAB11-RELATED"/>
    <property type="match status" value="1"/>
</dbReference>
<keyword evidence="4" id="KW-1185">Reference proteome</keyword>
<evidence type="ECO:0000313" key="4">
    <source>
        <dbReference type="Proteomes" id="UP001460270"/>
    </source>
</evidence>
<evidence type="ECO:0000256" key="2">
    <source>
        <dbReference type="ARBA" id="ARBA00023134"/>
    </source>
</evidence>
<comment type="caution">
    <text evidence="3">The sequence shown here is derived from an EMBL/GenBank/DDBJ whole genome shotgun (WGS) entry which is preliminary data.</text>
</comment>
<accession>A0AAW0PWI3</accession>
<dbReference type="GO" id="GO:0005525">
    <property type="term" value="F:GTP binding"/>
    <property type="evidence" value="ECO:0007669"/>
    <property type="project" value="UniProtKB-KW"/>
</dbReference>
<dbReference type="SUPFAM" id="SSF52540">
    <property type="entry name" value="P-loop containing nucleoside triphosphate hydrolases"/>
    <property type="match status" value="1"/>
</dbReference>
<dbReference type="EMBL" id="JBBPFD010000004">
    <property type="protein sequence ID" value="KAK7929178.1"/>
    <property type="molecule type" value="Genomic_DNA"/>
</dbReference>
<name>A0AAW0PWI3_9GOBI</name>
<dbReference type="InterPro" id="IPR001806">
    <property type="entry name" value="Small_GTPase"/>
</dbReference>
<dbReference type="Gene3D" id="3.40.50.300">
    <property type="entry name" value="P-loop containing nucleotide triphosphate hydrolases"/>
    <property type="match status" value="1"/>
</dbReference>
<dbReference type="PROSITE" id="PS51419">
    <property type="entry name" value="RAB"/>
    <property type="match status" value="1"/>
</dbReference>
<proteinExistence type="predicted"/>
<gene>
    <name evidence="3" type="ORF">WMY93_005573</name>
</gene>
<sequence>MEKQYLPEHGLLLFAGFKRDVSTEKNGYYLTAGVELLTKCVSIPESEHSVVRAVLLDCPGKELLTEACEKMWVEPWLMCLVFDLSSEQSFLSCSRWLERLQAHSLGNTLSGVVVGNKSDLSERRVVSCEQAQEWAQSHGLDYHETSAKELDTCLAPLLSLAQTCLSLYEQSCERTHSLDT</sequence>
<dbReference type="InterPro" id="IPR050209">
    <property type="entry name" value="Rab_GTPases_membrane_traffic"/>
</dbReference>
<keyword evidence="2" id="KW-0342">GTP-binding</keyword>
<protein>
    <recommendedName>
        <fullName evidence="5">Small monomeric GTPase</fullName>
    </recommendedName>
</protein>
<dbReference type="Pfam" id="PF00071">
    <property type="entry name" value="Ras"/>
    <property type="match status" value="1"/>
</dbReference>
<organism evidence="3 4">
    <name type="scientific">Mugilogobius chulae</name>
    <name type="common">yellowstripe goby</name>
    <dbReference type="NCBI Taxonomy" id="88201"/>
    <lineage>
        <taxon>Eukaryota</taxon>
        <taxon>Metazoa</taxon>
        <taxon>Chordata</taxon>
        <taxon>Craniata</taxon>
        <taxon>Vertebrata</taxon>
        <taxon>Euteleostomi</taxon>
        <taxon>Actinopterygii</taxon>
        <taxon>Neopterygii</taxon>
        <taxon>Teleostei</taxon>
        <taxon>Neoteleostei</taxon>
        <taxon>Acanthomorphata</taxon>
        <taxon>Gobiaria</taxon>
        <taxon>Gobiiformes</taxon>
        <taxon>Gobioidei</taxon>
        <taxon>Gobiidae</taxon>
        <taxon>Gobionellinae</taxon>
        <taxon>Mugilogobius</taxon>
    </lineage>
</organism>
<dbReference type="InterPro" id="IPR027417">
    <property type="entry name" value="P-loop_NTPase"/>
</dbReference>
<evidence type="ECO:0000313" key="3">
    <source>
        <dbReference type="EMBL" id="KAK7929178.1"/>
    </source>
</evidence>
<reference evidence="4" key="1">
    <citation type="submission" date="2024-04" db="EMBL/GenBank/DDBJ databases">
        <title>Salinicola lusitanus LLJ914,a marine bacterium isolated from the Okinawa Trough.</title>
        <authorList>
            <person name="Li J."/>
        </authorList>
    </citation>
    <scope>NUCLEOTIDE SEQUENCE [LARGE SCALE GENOMIC DNA]</scope>
</reference>
<dbReference type="Proteomes" id="UP001460270">
    <property type="component" value="Unassembled WGS sequence"/>
</dbReference>